<reference evidence="2 3" key="1">
    <citation type="journal article" date="2018" name="Nat. Biotechnol.">
        <title>A standardized bacterial taxonomy based on genome phylogeny substantially revises the tree of life.</title>
        <authorList>
            <person name="Parks D.H."/>
            <person name="Chuvochina M."/>
            <person name="Waite D.W."/>
            <person name="Rinke C."/>
            <person name="Skarshewski A."/>
            <person name="Chaumeil P.A."/>
            <person name="Hugenholtz P."/>
        </authorList>
    </citation>
    <scope>NUCLEOTIDE SEQUENCE [LARGE SCALE GENOMIC DNA]</scope>
    <source>
        <strain evidence="2">UBA9375</strain>
    </source>
</reference>
<name>A0A3D3R6U1_9PLAN</name>
<keyword evidence="1" id="KW-0472">Membrane</keyword>
<organism evidence="2 3">
    <name type="scientific">Gimesia maris</name>
    <dbReference type="NCBI Taxonomy" id="122"/>
    <lineage>
        <taxon>Bacteria</taxon>
        <taxon>Pseudomonadati</taxon>
        <taxon>Planctomycetota</taxon>
        <taxon>Planctomycetia</taxon>
        <taxon>Planctomycetales</taxon>
        <taxon>Planctomycetaceae</taxon>
        <taxon>Gimesia</taxon>
    </lineage>
</organism>
<keyword evidence="1" id="KW-0812">Transmembrane</keyword>
<gene>
    <name evidence="2" type="ORF">DIT97_12270</name>
</gene>
<keyword evidence="1" id="KW-1133">Transmembrane helix</keyword>
<sequence>MRWNKSSSAANTISVKRIRFLRRLIAGVFLLVAVVSVVPLGLNRISLAAENTTAKQSATQTASKKWPETAVYLPLDQLDAIMSRDKSGVLLSRNEYDSLKKQAKQGTGDIDLPSSNTLIYAADYQAKIVDRQLLIKATLFIRQFRQQLTVIDLPFSGVAVESAQLDQQPAMIARAASKTKMLQLFSQKSGEHQLVLQLSAPLNTVGSDQVSQFQLLPGVASQFKIELPRKQHLIVNELKVKPADTAGEVVSYEFPIGGTGQVVLKIT</sequence>
<evidence type="ECO:0000313" key="2">
    <source>
        <dbReference type="EMBL" id="HCO23782.1"/>
    </source>
</evidence>
<dbReference type="Proteomes" id="UP000263642">
    <property type="component" value="Unassembled WGS sequence"/>
</dbReference>
<accession>A0A3D3R6U1</accession>
<proteinExistence type="predicted"/>
<dbReference type="AlphaFoldDB" id="A0A3D3R6U1"/>
<protein>
    <submittedName>
        <fullName evidence="2">Uncharacterized protein</fullName>
    </submittedName>
</protein>
<evidence type="ECO:0000256" key="1">
    <source>
        <dbReference type="SAM" id="Phobius"/>
    </source>
</evidence>
<feature type="non-terminal residue" evidence="2">
    <location>
        <position position="267"/>
    </location>
</feature>
<dbReference type="EMBL" id="DQAY01000069">
    <property type="protein sequence ID" value="HCO23782.1"/>
    <property type="molecule type" value="Genomic_DNA"/>
</dbReference>
<comment type="caution">
    <text evidence="2">The sequence shown here is derived from an EMBL/GenBank/DDBJ whole genome shotgun (WGS) entry which is preliminary data.</text>
</comment>
<evidence type="ECO:0000313" key="3">
    <source>
        <dbReference type="Proteomes" id="UP000263642"/>
    </source>
</evidence>
<feature type="transmembrane region" description="Helical" evidence="1">
    <location>
        <begin position="20"/>
        <end position="42"/>
    </location>
</feature>